<dbReference type="InterPro" id="IPR006073">
    <property type="entry name" value="GTP-bd"/>
</dbReference>
<dbReference type="OrthoDB" id="8954335at2759"/>
<accession>A0A409YMK7</accession>
<dbReference type="Pfam" id="PF01926">
    <property type="entry name" value="MMR_HSR1"/>
    <property type="match status" value="1"/>
</dbReference>
<name>A0A409YMK7_9AGAR</name>
<dbReference type="SUPFAM" id="SSF52540">
    <property type="entry name" value="P-loop containing nucleoside triphosphate hydrolases"/>
    <property type="match status" value="1"/>
</dbReference>
<dbReference type="GO" id="GO:0005525">
    <property type="term" value="F:GTP binding"/>
    <property type="evidence" value="ECO:0007669"/>
    <property type="project" value="InterPro"/>
</dbReference>
<evidence type="ECO:0000313" key="3">
    <source>
        <dbReference type="EMBL" id="PPR04255.1"/>
    </source>
</evidence>
<feature type="compositionally biased region" description="Polar residues" evidence="1">
    <location>
        <begin position="308"/>
        <end position="331"/>
    </location>
</feature>
<keyword evidence="4" id="KW-1185">Reference proteome</keyword>
<dbReference type="AlphaFoldDB" id="A0A409YMK7"/>
<evidence type="ECO:0000256" key="1">
    <source>
        <dbReference type="SAM" id="MobiDB-lite"/>
    </source>
</evidence>
<reference evidence="3 4" key="1">
    <citation type="journal article" date="2018" name="Evol. Lett.">
        <title>Horizontal gene cluster transfer increased hallucinogenic mushroom diversity.</title>
        <authorList>
            <person name="Reynolds H.T."/>
            <person name="Vijayakumar V."/>
            <person name="Gluck-Thaler E."/>
            <person name="Korotkin H.B."/>
            <person name="Matheny P.B."/>
            <person name="Slot J.C."/>
        </authorList>
    </citation>
    <scope>NUCLEOTIDE SEQUENCE [LARGE SCALE GENOMIC DNA]</scope>
    <source>
        <strain evidence="3 4">2629</strain>
    </source>
</reference>
<organism evidence="3 4">
    <name type="scientific">Panaeolus cyanescens</name>
    <dbReference type="NCBI Taxonomy" id="181874"/>
    <lineage>
        <taxon>Eukaryota</taxon>
        <taxon>Fungi</taxon>
        <taxon>Dikarya</taxon>
        <taxon>Basidiomycota</taxon>
        <taxon>Agaricomycotina</taxon>
        <taxon>Agaricomycetes</taxon>
        <taxon>Agaricomycetidae</taxon>
        <taxon>Agaricales</taxon>
        <taxon>Agaricineae</taxon>
        <taxon>Galeropsidaceae</taxon>
        <taxon>Panaeolus</taxon>
    </lineage>
</organism>
<gene>
    <name evidence="3" type="ORF">CVT24_013346</name>
</gene>
<dbReference type="InterPro" id="IPR027417">
    <property type="entry name" value="P-loop_NTPase"/>
</dbReference>
<comment type="caution">
    <text evidence="3">The sequence shown here is derived from an EMBL/GenBank/DDBJ whole genome shotgun (WGS) entry which is preliminary data.</text>
</comment>
<dbReference type="CDD" id="cd00882">
    <property type="entry name" value="Ras_like_GTPase"/>
    <property type="match status" value="1"/>
</dbReference>
<feature type="region of interest" description="Disordered" evidence="1">
    <location>
        <begin position="297"/>
        <end position="347"/>
    </location>
</feature>
<dbReference type="InParanoid" id="A0A409YMK7"/>
<evidence type="ECO:0000259" key="2">
    <source>
        <dbReference type="Pfam" id="PF01926"/>
    </source>
</evidence>
<dbReference type="STRING" id="181874.A0A409YMK7"/>
<dbReference type="Gene3D" id="3.40.50.300">
    <property type="entry name" value="P-loop containing nucleotide triphosphate hydrolases"/>
    <property type="match status" value="1"/>
</dbReference>
<feature type="domain" description="G" evidence="2">
    <location>
        <begin position="12"/>
        <end position="96"/>
    </location>
</feature>
<dbReference type="Proteomes" id="UP000284842">
    <property type="component" value="Unassembled WGS sequence"/>
</dbReference>
<proteinExistence type="predicted"/>
<dbReference type="EMBL" id="NHTK01000969">
    <property type="protein sequence ID" value="PPR04255.1"/>
    <property type="molecule type" value="Genomic_DNA"/>
</dbReference>
<sequence>MPPSISTYQKYLLVGPTGAGKSTFIEALANDRTMGISKDQLEGFTQALTAYEVVNVHYYPDDSICLLDVPGFSDTNLSEIEILEMVKTWMKDNDVSSLESVIYFCPITDTRLPGSRRKTIEMFKALVQSSSRPGSGSAHEANEGTVMIVTTMWDQLQDHWHNRQMHMEKAEANYAYLEDTIWKDMIKKGARITKFTNTQRSALDILELGRRRWGLAYGNAYRLHSELNVPLNETTYGGFLYQDLMARMESARQARKALEFAQYDLDHDVDEPELVEAEIKRIEVLLQNYEQQLKILGGPPKFQPESEPCNQMSCSEDGPASSTKPSQTPPQIHQPETHSSAGLKGRMKTFFRRLRG</sequence>
<evidence type="ECO:0000313" key="4">
    <source>
        <dbReference type="Proteomes" id="UP000284842"/>
    </source>
</evidence>
<protein>
    <recommendedName>
        <fullName evidence="2">G domain-containing protein</fullName>
    </recommendedName>
</protein>